<dbReference type="InterPro" id="IPR013740">
    <property type="entry name" value="Redoxin"/>
</dbReference>
<feature type="transmembrane region" description="Helical" evidence="5">
    <location>
        <begin position="16"/>
        <end position="32"/>
    </location>
</feature>
<feature type="domain" description="Thioredoxin" evidence="6">
    <location>
        <begin position="130"/>
        <end position="265"/>
    </location>
</feature>
<evidence type="ECO:0000256" key="4">
    <source>
        <dbReference type="ARBA" id="ARBA00023284"/>
    </source>
</evidence>
<dbReference type="RefSeq" id="WP_346052541.1">
    <property type="nucleotide sequence ID" value="NZ_JAYGII010000029.1"/>
</dbReference>
<reference evidence="7 8" key="1">
    <citation type="submission" date="2023-12" db="EMBL/GenBank/DDBJ databases">
        <title>Whole-genome sequencing of halo(alkali)philic microorganisms from hypersaline lakes.</title>
        <authorList>
            <person name="Sorokin D.Y."/>
            <person name="Merkel A.Y."/>
            <person name="Messina E."/>
            <person name="Yakimov M."/>
        </authorList>
    </citation>
    <scope>NUCLEOTIDE SEQUENCE [LARGE SCALE GENOMIC DNA]</scope>
    <source>
        <strain evidence="7 8">AB-CW1</strain>
    </source>
</reference>
<dbReference type="GO" id="GO:0008961">
    <property type="term" value="F:phosphatidylglycerol-prolipoprotein diacylglyceryl transferase activity"/>
    <property type="evidence" value="ECO:0007669"/>
    <property type="project" value="InterPro"/>
</dbReference>
<dbReference type="GO" id="GO:0042158">
    <property type="term" value="P:lipoprotein biosynthetic process"/>
    <property type="evidence" value="ECO:0007669"/>
    <property type="project" value="InterPro"/>
</dbReference>
<organism evidence="7 8">
    <name type="scientific">Natronospira elongata</name>
    <dbReference type="NCBI Taxonomy" id="3110268"/>
    <lineage>
        <taxon>Bacteria</taxon>
        <taxon>Pseudomonadati</taxon>
        <taxon>Pseudomonadota</taxon>
        <taxon>Gammaproteobacteria</taxon>
        <taxon>Natronospirales</taxon>
        <taxon>Natronospiraceae</taxon>
        <taxon>Natronospira</taxon>
    </lineage>
</organism>
<keyword evidence="2" id="KW-0201">Cytochrome c-type biogenesis</keyword>
<dbReference type="PANTHER" id="PTHR42852:SF6">
    <property type="entry name" value="THIOL:DISULFIDE INTERCHANGE PROTEIN DSBE"/>
    <property type="match status" value="1"/>
</dbReference>
<protein>
    <submittedName>
        <fullName evidence="7">TlpA disulfide reductase family protein</fullName>
    </submittedName>
</protein>
<evidence type="ECO:0000256" key="5">
    <source>
        <dbReference type="SAM" id="Phobius"/>
    </source>
</evidence>
<gene>
    <name evidence="7" type="ORF">VCB98_11065</name>
</gene>
<evidence type="ECO:0000256" key="2">
    <source>
        <dbReference type="ARBA" id="ARBA00022748"/>
    </source>
</evidence>
<evidence type="ECO:0000313" key="8">
    <source>
        <dbReference type="Proteomes" id="UP001302316"/>
    </source>
</evidence>
<keyword evidence="5" id="KW-0472">Membrane</keyword>
<comment type="subcellular location">
    <subcellularLocation>
        <location evidence="1">Cell envelope</location>
    </subcellularLocation>
</comment>
<comment type="caution">
    <text evidence="7">The sequence shown here is derived from an EMBL/GenBank/DDBJ whole genome shotgun (WGS) entry which is preliminary data.</text>
</comment>
<dbReference type="Pfam" id="PF01790">
    <property type="entry name" value="LGT"/>
    <property type="match status" value="1"/>
</dbReference>
<dbReference type="Proteomes" id="UP001302316">
    <property type="component" value="Unassembled WGS sequence"/>
</dbReference>
<dbReference type="PROSITE" id="PS51352">
    <property type="entry name" value="THIOREDOXIN_2"/>
    <property type="match status" value="1"/>
</dbReference>
<dbReference type="InterPro" id="IPR001640">
    <property type="entry name" value="Lgt"/>
</dbReference>
<sequence>MDAITLGPLVMPMDRLVALLAAISLLLAAHFLRRREPLLSDWVTWSLVAAIVGARLAHVVTFPAPFLEAPWTILFIWQDGFAWWGALLGAALVSAWYLWRHGMAPRWMAATMLPGLVVGVAGVVAVLVLAPDTARLDRVVLEDLEGSAVELAASAGEEGSGVFLWATWCGVCHRMMPDVIRAARQSEQRQWFLVSVGEDAETVTAYMDGLEQSLPDNVTVLLDGDSRLLHRWQAHGVPTTLLFDAEGRQQDRFMGQRSLSRLLAR</sequence>
<dbReference type="Pfam" id="PF08534">
    <property type="entry name" value="Redoxin"/>
    <property type="match status" value="1"/>
</dbReference>
<dbReference type="EMBL" id="JAYGII010000029">
    <property type="protein sequence ID" value="MEA5446359.1"/>
    <property type="molecule type" value="Genomic_DNA"/>
</dbReference>
<keyword evidence="4" id="KW-0676">Redox-active center</keyword>
<dbReference type="InterPro" id="IPR050553">
    <property type="entry name" value="Thioredoxin_ResA/DsbE_sf"/>
</dbReference>
<dbReference type="GO" id="GO:0030313">
    <property type="term" value="C:cell envelope"/>
    <property type="evidence" value="ECO:0007669"/>
    <property type="project" value="UniProtKB-SubCell"/>
</dbReference>
<dbReference type="PANTHER" id="PTHR42852">
    <property type="entry name" value="THIOL:DISULFIDE INTERCHANGE PROTEIN DSBE"/>
    <property type="match status" value="1"/>
</dbReference>
<evidence type="ECO:0000256" key="1">
    <source>
        <dbReference type="ARBA" id="ARBA00004196"/>
    </source>
</evidence>
<dbReference type="Gene3D" id="3.40.30.10">
    <property type="entry name" value="Glutaredoxin"/>
    <property type="match status" value="1"/>
</dbReference>
<dbReference type="GO" id="GO:0005886">
    <property type="term" value="C:plasma membrane"/>
    <property type="evidence" value="ECO:0007669"/>
    <property type="project" value="InterPro"/>
</dbReference>
<dbReference type="GO" id="GO:0017004">
    <property type="term" value="P:cytochrome complex assembly"/>
    <property type="evidence" value="ECO:0007669"/>
    <property type="project" value="UniProtKB-KW"/>
</dbReference>
<feature type="transmembrane region" description="Helical" evidence="5">
    <location>
        <begin position="111"/>
        <end position="130"/>
    </location>
</feature>
<feature type="transmembrane region" description="Helical" evidence="5">
    <location>
        <begin position="81"/>
        <end position="99"/>
    </location>
</feature>
<dbReference type="CDD" id="cd02966">
    <property type="entry name" value="TlpA_like_family"/>
    <property type="match status" value="1"/>
</dbReference>
<keyword evidence="5" id="KW-1133">Transmembrane helix</keyword>
<dbReference type="SUPFAM" id="SSF52833">
    <property type="entry name" value="Thioredoxin-like"/>
    <property type="match status" value="1"/>
</dbReference>
<name>A0AAP6JHK2_9GAMM</name>
<keyword evidence="8" id="KW-1185">Reference proteome</keyword>
<feature type="transmembrane region" description="Helical" evidence="5">
    <location>
        <begin position="39"/>
        <end position="61"/>
    </location>
</feature>
<evidence type="ECO:0000313" key="7">
    <source>
        <dbReference type="EMBL" id="MEA5446359.1"/>
    </source>
</evidence>
<proteinExistence type="predicted"/>
<accession>A0AAP6JHK2</accession>
<dbReference type="InterPro" id="IPR036249">
    <property type="entry name" value="Thioredoxin-like_sf"/>
</dbReference>
<dbReference type="GO" id="GO:0016491">
    <property type="term" value="F:oxidoreductase activity"/>
    <property type="evidence" value="ECO:0007669"/>
    <property type="project" value="InterPro"/>
</dbReference>
<evidence type="ECO:0000256" key="3">
    <source>
        <dbReference type="ARBA" id="ARBA00023157"/>
    </source>
</evidence>
<evidence type="ECO:0000259" key="6">
    <source>
        <dbReference type="PROSITE" id="PS51352"/>
    </source>
</evidence>
<dbReference type="InterPro" id="IPR013766">
    <property type="entry name" value="Thioredoxin_domain"/>
</dbReference>
<keyword evidence="3" id="KW-1015">Disulfide bond</keyword>
<keyword evidence="5" id="KW-0812">Transmembrane</keyword>
<dbReference type="AlphaFoldDB" id="A0AAP6JHK2"/>